<reference evidence="2 3" key="1">
    <citation type="submission" date="2019-02" db="EMBL/GenBank/DDBJ databases">
        <title>Complete genome sequence of Pseudomonas sp. SNU WT1 isolated from rainbow trout.</title>
        <authorList>
            <person name="Oh W.T."/>
            <person name="Park S.C."/>
        </authorList>
    </citation>
    <scope>NUCLEOTIDE SEQUENCE [LARGE SCALE GENOMIC DNA]</scope>
    <source>
        <strain evidence="2 3">SNU WT1</strain>
    </source>
</reference>
<feature type="region of interest" description="Disordered" evidence="1">
    <location>
        <begin position="1"/>
        <end position="21"/>
    </location>
</feature>
<proteinExistence type="predicted"/>
<dbReference type="EMBL" id="CP035952">
    <property type="protein sequence ID" value="QBF26909.1"/>
    <property type="molecule type" value="Genomic_DNA"/>
</dbReference>
<protein>
    <submittedName>
        <fullName evidence="2">Uncharacterized protein</fullName>
    </submittedName>
</protein>
<evidence type="ECO:0000256" key="1">
    <source>
        <dbReference type="SAM" id="MobiDB-lite"/>
    </source>
</evidence>
<dbReference type="OrthoDB" id="6812076at2"/>
<evidence type="ECO:0000313" key="3">
    <source>
        <dbReference type="Proteomes" id="UP000291130"/>
    </source>
</evidence>
<dbReference type="RefSeq" id="WP_130264774.1">
    <property type="nucleotide sequence ID" value="NZ_CP035952.1"/>
</dbReference>
<accession>A0A411MJD7</accession>
<name>A0A411MJD7_9PSED</name>
<sequence>MSDLKADAAQSNTNELHPSALDTPVSELSPLSIFASVAPVSGYDAGVNLDTLQRSEQGVLTTVPAFREARQGDTLEFYFAATGERIGQPVTLRAEQVNQPVSHFLPKALFTAGAVGFFYRFFRQGALLARSRTLTLWVKLDRPGGNDSGHQGLVPVDVAVNPVTAEHLLDGVQVRIAFYQNKAIGDVIRLSWGGVMLSRTLQTQQEVDNPVLFTVPGSIIREAGDSANLVVSYEVHDLVHNTSLTWAPHVSVVVDTGYANLPAVTVPDLPGDGYIDLDALGDADLQLQVLATADEFSPGDRVRLRFTGYIDSGLPTHTDLEQFIRGTLPQTLTFSIANDRVRALAGGLVVVAYTLLTSAGELRSAHLTLGVRGTVQPLQEPSVNQADDELAYDVTRATVLIPPYIGRVAGHEIQLVWQGTQFDGRPTLHEQWRTVTVGQAAGNAAIPINVGSEHIRLLESGAVTLYYRVRMSNARAVGLRESAPLTLRVSVAPLLPLVQLDEPDDQLDPYFYPEGVVVTVAYPGSRAGDQVRFTWQGASSESSYGEVAVVQANGAALSFRVPQAVVQTGLASDVRLSYELEPVGGGRPLPSQERVLTLRSIAPQPTEPTLTGAQNGQYDAMLGLHGAQVLISYPGMRASDRIQLHWLGLPGAGTPSLNERPGSDSGSVTISVPPAAVGANINTPVRCFYSVLRNELAAVPSPELQVHIIAPAAAVLPQPRITQASELDQQLDLDSFAGDAQVTVQPWPFIALGQRVWLEVRGAGQSLALLSEHVLEQLDGLSVALPRSFLQALADSTALSLHLRVDFSRASGGPALDFPVREYQLRQGRLQLVVSDMGLAGVALPDTWQSDRHTCALTLQGWPGGRGSLEVNGSARFANGTQAMDFELDAHGECEVLLADALAETVLVSGRLEHGPLRHVRVRFTSVFPFDAQQEGDDEQVYGVRARAASGALANGRSANRVAFSAEGFSAVDYVQVQLSGSARIRGHEGPIVSVPLSASGDCLFEVIDPLVESVTVDFHLPQAGEWTRFSKTLYFTTVQAQQGRAEVDPDPRPWFMRVSEVEAIKDSHVRIPHMRLFTDHPAGFHGGIAKRALLADRQGLLVLVEPYLNMAVGDAIHIHFGDEDEPATPLPRVVLQGEVGELISLFVPEARVPRGENEVWFTVAALSGDNSDASARLKVKVKESLPGGPNPTPGDPHHGRLMAPSVPFGLIDEDVAEEGVTVYVQPWRNMEVGDVLNLFWGGVKVSHEVQEGEVRQIIPVFIDFATIQAGGDAEDLLVIYRLEDEVGNESDGASLPSYAFVEVSTFLLPRPVVADLDEEGYLDLGAMSGADAQVTVVADRPLGFETGDQVVITWRGFTEDAVVAPPHVSPAYTVRIIPPPHPIVHAIPNRELQAVAGGLAYVNYKVTRRGYVMQSRTTVIGIRGRAAGLLEPDVDGRDEDFLPDTLSRAVVRIQPWTGMFAGQRIRLVWQGRRGNGQNYAHMQDWTLSNSQVDKVVIFNLGAEHIVALAGGDLELFYLVFNGGPEPWVSESRTLWVGEPAPELISPQVLEAEGDVLDPDDLFVATVEAPIYTGMAPGQVVHLEWLSPVPAGNVYDSIPVTEARDLQFAVYEDDVRQSLGHQVRVRYIARETGQRSRYSHFRYLTIGAVLVNPPRPFIEEASGNVLDLISFDGDARVRVPVWQGISTSHHYWLRCEGVDADDRPLSVVLARQQQVSAIEVIHGVEHYVARDALSRFADNSTLRVIMAVALNGNTAEENAVPFPQREYQIRQVPVDRTPFFLDDAVGKLLILNTFTGNVRFRAAHWHGMAVGQLVNLGLTARVGGVIRRWPLLENERVTQGDMDGGMRRNIPRSFFANLAHNTAFTLTMWVDLNDGNAPVHFPDQEFLLFHSPVRLTCSSGGMQVRSFPERWPHTKAMNQLFVIGVPGTTVMLTAPFWVTFDNEQSYKTVVLDNLGEAQEPLLGHEYGTATIRANVAELGTAATTVGFTQAFPATIRHLNVVATNNAIANGRHKNTVIIEYPYYLSQPSHSITCHVNGQARFLANNSNRIVFNIGQSRGVIYLEVTNTVPQTVTLTVNGPYGGMDRKLKFS</sequence>
<dbReference type="Proteomes" id="UP000291130">
    <property type="component" value="Chromosome"/>
</dbReference>
<keyword evidence="3" id="KW-1185">Reference proteome</keyword>
<dbReference type="KEGG" id="ptk:EXN22_14875"/>
<gene>
    <name evidence="2" type="ORF">EXN22_14875</name>
</gene>
<organism evidence="2 3">
    <name type="scientific">Pseudomonas tructae</name>
    <dbReference type="NCBI Taxonomy" id="2518644"/>
    <lineage>
        <taxon>Bacteria</taxon>
        <taxon>Pseudomonadati</taxon>
        <taxon>Pseudomonadota</taxon>
        <taxon>Gammaproteobacteria</taxon>
        <taxon>Pseudomonadales</taxon>
        <taxon>Pseudomonadaceae</taxon>
        <taxon>Pseudomonas</taxon>
    </lineage>
</organism>
<evidence type="ECO:0000313" key="2">
    <source>
        <dbReference type="EMBL" id="QBF26909.1"/>
    </source>
</evidence>